<sequence length="244" mass="27514">MLRSTHKPAHEQEEAATVMPTPHVTQPDWELRQQKDLHKREGDGGTQIRVQQEKTTPWCSRHRHQPKDPITAIFERFWVKLQALLQIEKPHRHLLMRARAKDERKNGGPPQGYSKTHATNPHYDGPPGPRAERGAPQRPHWQSTVKRLPKRYGKTPRITPKELNLGHDGSQGDGLQDQLSHGSRAGEDPRLRTAAALPSQVSIQAGDAHTGSVQPGQAEPVTIQHVTTDPNGEISHWDWSLHDE</sequence>
<feature type="region of interest" description="Disordered" evidence="1">
    <location>
        <begin position="1"/>
        <end position="27"/>
    </location>
</feature>
<reference evidence="2" key="1">
    <citation type="submission" date="2022-03" db="EMBL/GenBank/DDBJ databases">
        <authorList>
            <person name="Alioto T."/>
            <person name="Alioto T."/>
            <person name="Gomez Garrido J."/>
        </authorList>
    </citation>
    <scope>NUCLEOTIDE SEQUENCE</scope>
</reference>
<feature type="region of interest" description="Disordered" evidence="1">
    <location>
        <begin position="207"/>
        <end position="244"/>
    </location>
</feature>
<gene>
    <name evidence="2" type="ORF">PECUL_23A028828</name>
</gene>
<feature type="region of interest" description="Disordered" evidence="1">
    <location>
        <begin position="98"/>
        <end position="188"/>
    </location>
</feature>
<dbReference type="Proteomes" id="UP001295444">
    <property type="component" value="Chromosome 11"/>
</dbReference>
<evidence type="ECO:0000256" key="1">
    <source>
        <dbReference type="SAM" id="MobiDB-lite"/>
    </source>
</evidence>
<evidence type="ECO:0000313" key="2">
    <source>
        <dbReference type="EMBL" id="CAH2321655.1"/>
    </source>
</evidence>
<keyword evidence="3" id="KW-1185">Reference proteome</keyword>
<organism evidence="2 3">
    <name type="scientific">Pelobates cultripes</name>
    <name type="common">Western spadefoot toad</name>
    <dbReference type="NCBI Taxonomy" id="61616"/>
    <lineage>
        <taxon>Eukaryota</taxon>
        <taxon>Metazoa</taxon>
        <taxon>Chordata</taxon>
        <taxon>Craniata</taxon>
        <taxon>Vertebrata</taxon>
        <taxon>Euteleostomi</taxon>
        <taxon>Amphibia</taxon>
        <taxon>Batrachia</taxon>
        <taxon>Anura</taxon>
        <taxon>Pelobatoidea</taxon>
        <taxon>Pelobatidae</taxon>
        <taxon>Pelobates</taxon>
    </lineage>
</organism>
<accession>A0AAD1TBD0</accession>
<proteinExistence type="predicted"/>
<protein>
    <submittedName>
        <fullName evidence="2">Uncharacterized protein</fullName>
    </submittedName>
</protein>
<evidence type="ECO:0000313" key="3">
    <source>
        <dbReference type="Proteomes" id="UP001295444"/>
    </source>
</evidence>
<feature type="compositionally biased region" description="Basic and acidic residues" evidence="1">
    <location>
        <begin position="235"/>
        <end position="244"/>
    </location>
</feature>
<dbReference type="AlphaFoldDB" id="A0AAD1TBD0"/>
<name>A0AAD1TBD0_PELCU</name>
<dbReference type="EMBL" id="OW240922">
    <property type="protein sequence ID" value="CAH2321655.1"/>
    <property type="molecule type" value="Genomic_DNA"/>
</dbReference>